<dbReference type="InterPro" id="IPR015797">
    <property type="entry name" value="NUDIX_hydrolase-like_dom_sf"/>
</dbReference>
<dbReference type="Proteomes" id="UP000179627">
    <property type="component" value="Unassembled WGS sequence"/>
</dbReference>
<proteinExistence type="predicted"/>
<dbReference type="PROSITE" id="PS51462">
    <property type="entry name" value="NUDIX"/>
    <property type="match status" value="1"/>
</dbReference>
<sequence length="171" mass="18386">MTVVPVETTADSSALEWRRGLPRKRMAAASVIVDDKDDGRVLLVRPTYRPGWDLPGGVVEQDEAPLAAARRELAEELGLDRAPGRLLAVDWVPPSPQRTEGLIVVFDGGRLTREEAGRIRLPADELAAWSFAAADQLPDLMAPLLARRVAACLAARAAGTTVYLEDGVLPG</sequence>
<dbReference type="PANTHER" id="PTHR43046:SF12">
    <property type="entry name" value="GDP-MANNOSE MANNOSYL HYDROLASE"/>
    <property type="match status" value="1"/>
</dbReference>
<comment type="cofactor">
    <cofactor evidence="1">
        <name>Mg(2+)</name>
        <dbReference type="ChEBI" id="CHEBI:18420"/>
    </cofactor>
</comment>
<evidence type="ECO:0000313" key="5">
    <source>
        <dbReference type="EMBL" id="OHV29064.1"/>
    </source>
</evidence>
<evidence type="ECO:0000256" key="1">
    <source>
        <dbReference type="ARBA" id="ARBA00001946"/>
    </source>
</evidence>
<reference evidence="6" key="1">
    <citation type="submission" date="2016-07" db="EMBL/GenBank/DDBJ databases">
        <title>Sequence Frankia sp. strain CcI1.17.</title>
        <authorList>
            <person name="Ghodhbane-Gtari F."/>
            <person name="Swanson E."/>
            <person name="Gueddou A."/>
            <person name="Morris K."/>
            <person name="Hezbri K."/>
            <person name="Ktari A."/>
            <person name="Nouioui I."/>
            <person name="Abebe-Akele F."/>
            <person name="Simpson S."/>
            <person name="Thomas K."/>
            <person name="Gtari M."/>
            <person name="Tisa L.S."/>
            <person name="Hurst S."/>
        </authorList>
    </citation>
    <scope>NUCLEOTIDE SEQUENCE [LARGE SCALE GENOMIC DNA]</scope>
    <source>
        <strain evidence="6">Cc1.17</strain>
    </source>
</reference>
<dbReference type="InterPro" id="IPR020084">
    <property type="entry name" value="NUDIX_hydrolase_CS"/>
</dbReference>
<evidence type="ECO:0000313" key="6">
    <source>
        <dbReference type="Proteomes" id="UP000179627"/>
    </source>
</evidence>
<dbReference type="Pfam" id="PF00293">
    <property type="entry name" value="NUDIX"/>
    <property type="match status" value="1"/>
</dbReference>
<dbReference type="EMBL" id="MBLM01000166">
    <property type="protein sequence ID" value="OHV29064.1"/>
    <property type="molecule type" value="Genomic_DNA"/>
</dbReference>
<keyword evidence="6" id="KW-1185">Reference proteome</keyword>
<comment type="caution">
    <text evidence="5">The sequence shown here is derived from an EMBL/GenBank/DDBJ whole genome shotgun (WGS) entry which is preliminary data.</text>
</comment>
<dbReference type="Gene3D" id="3.90.79.10">
    <property type="entry name" value="Nucleoside Triphosphate Pyrophosphohydrolase"/>
    <property type="match status" value="1"/>
</dbReference>
<feature type="domain" description="Nudix hydrolase" evidence="4">
    <location>
        <begin position="24"/>
        <end position="154"/>
    </location>
</feature>
<protein>
    <submittedName>
        <fullName evidence="5">NUDIX hydrolase</fullName>
    </submittedName>
</protein>
<gene>
    <name evidence="5" type="ORF">CC117_29450</name>
</gene>
<keyword evidence="3" id="KW-0460">Magnesium</keyword>
<name>A0A1S1QA21_9ACTN</name>
<evidence type="ECO:0000259" key="4">
    <source>
        <dbReference type="PROSITE" id="PS51462"/>
    </source>
</evidence>
<evidence type="ECO:0000256" key="3">
    <source>
        <dbReference type="ARBA" id="ARBA00022842"/>
    </source>
</evidence>
<dbReference type="AlphaFoldDB" id="A0A1S1QA21"/>
<evidence type="ECO:0000256" key="2">
    <source>
        <dbReference type="ARBA" id="ARBA00022801"/>
    </source>
</evidence>
<dbReference type="SUPFAM" id="SSF55811">
    <property type="entry name" value="Nudix"/>
    <property type="match status" value="1"/>
</dbReference>
<organism evidence="5 6">
    <name type="scientific">Parafrankia colletiae</name>
    <dbReference type="NCBI Taxonomy" id="573497"/>
    <lineage>
        <taxon>Bacteria</taxon>
        <taxon>Bacillati</taxon>
        <taxon>Actinomycetota</taxon>
        <taxon>Actinomycetes</taxon>
        <taxon>Frankiales</taxon>
        <taxon>Frankiaceae</taxon>
        <taxon>Parafrankia</taxon>
    </lineage>
</organism>
<keyword evidence="2 5" id="KW-0378">Hydrolase</keyword>
<dbReference type="CDD" id="cd18876">
    <property type="entry name" value="NUDIX_Hydrolase"/>
    <property type="match status" value="1"/>
</dbReference>
<accession>A0A1S1QA21</accession>
<dbReference type="InterPro" id="IPR000086">
    <property type="entry name" value="NUDIX_hydrolase_dom"/>
</dbReference>
<dbReference type="PROSITE" id="PS00893">
    <property type="entry name" value="NUDIX_BOX"/>
    <property type="match status" value="1"/>
</dbReference>
<dbReference type="GO" id="GO:0016787">
    <property type="term" value="F:hydrolase activity"/>
    <property type="evidence" value="ECO:0007669"/>
    <property type="project" value="UniProtKB-KW"/>
</dbReference>
<dbReference type="PANTHER" id="PTHR43046">
    <property type="entry name" value="GDP-MANNOSE MANNOSYL HYDROLASE"/>
    <property type="match status" value="1"/>
</dbReference>